<reference evidence="3" key="1">
    <citation type="submission" date="2022-01" db="EMBL/GenBank/DDBJ databases">
        <authorList>
            <person name="King R."/>
        </authorList>
    </citation>
    <scope>NUCLEOTIDE SEQUENCE</scope>
</reference>
<name>A0A9N9MCX0_9CUCU</name>
<feature type="region of interest" description="Disordered" evidence="2">
    <location>
        <begin position="206"/>
        <end position="232"/>
    </location>
</feature>
<feature type="coiled-coil region" evidence="1">
    <location>
        <begin position="44"/>
        <end position="82"/>
    </location>
</feature>
<feature type="region of interest" description="Disordered" evidence="2">
    <location>
        <begin position="258"/>
        <end position="300"/>
    </location>
</feature>
<evidence type="ECO:0000313" key="4">
    <source>
        <dbReference type="Proteomes" id="UP001152799"/>
    </source>
</evidence>
<feature type="compositionally biased region" description="Acidic residues" evidence="2">
    <location>
        <begin position="206"/>
        <end position="221"/>
    </location>
</feature>
<gene>
    <name evidence="3" type="ORF">CEUTPL_LOCUS484</name>
</gene>
<proteinExistence type="predicted"/>
<sequence>MNEEQFETLTRRIEESNRKVIEEANSKQTKVIRDYIQQEISEVKEDFEKAITQSENKLQAKYEELNKKHTQLQKQLKKNNIVIWGVQPPKENLPEFIINKLKTLLQINITVSEIDNAFTFGQEENRKHILVKSTSFLKKKEILANGKKLKGTGISISEDLTKEEREESKILRKHLKEAKEKSLNAFIRNNQLIVNGQTFTVSELLDSDENEIEKEQEEEEVDNRITNSSASATPTIRTVPFFSEEVENTEDVDEVFTKERVIKKSTKDKEKKQDKEKKEPRTSARSAALCNLSLARNNRV</sequence>
<evidence type="ECO:0000313" key="3">
    <source>
        <dbReference type="EMBL" id="CAG9759742.1"/>
    </source>
</evidence>
<organism evidence="3 4">
    <name type="scientific">Ceutorhynchus assimilis</name>
    <name type="common">cabbage seed weevil</name>
    <dbReference type="NCBI Taxonomy" id="467358"/>
    <lineage>
        <taxon>Eukaryota</taxon>
        <taxon>Metazoa</taxon>
        <taxon>Ecdysozoa</taxon>
        <taxon>Arthropoda</taxon>
        <taxon>Hexapoda</taxon>
        <taxon>Insecta</taxon>
        <taxon>Pterygota</taxon>
        <taxon>Neoptera</taxon>
        <taxon>Endopterygota</taxon>
        <taxon>Coleoptera</taxon>
        <taxon>Polyphaga</taxon>
        <taxon>Cucujiformia</taxon>
        <taxon>Curculionidae</taxon>
        <taxon>Ceutorhynchinae</taxon>
        <taxon>Ceutorhynchus</taxon>
    </lineage>
</organism>
<dbReference type="Proteomes" id="UP001152799">
    <property type="component" value="Chromosome 1"/>
</dbReference>
<evidence type="ECO:0000256" key="2">
    <source>
        <dbReference type="SAM" id="MobiDB-lite"/>
    </source>
</evidence>
<accession>A0A9N9MCX0</accession>
<dbReference type="AlphaFoldDB" id="A0A9N9MCX0"/>
<dbReference type="EMBL" id="OU892277">
    <property type="protein sequence ID" value="CAG9759742.1"/>
    <property type="molecule type" value="Genomic_DNA"/>
</dbReference>
<dbReference type="OrthoDB" id="6782207at2759"/>
<keyword evidence="1" id="KW-0175">Coiled coil</keyword>
<protein>
    <submittedName>
        <fullName evidence="3">Uncharacterized protein</fullName>
    </submittedName>
</protein>
<keyword evidence="4" id="KW-1185">Reference proteome</keyword>
<feature type="compositionally biased region" description="Basic and acidic residues" evidence="2">
    <location>
        <begin position="258"/>
        <end position="282"/>
    </location>
</feature>
<evidence type="ECO:0000256" key="1">
    <source>
        <dbReference type="SAM" id="Coils"/>
    </source>
</evidence>